<dbReference type="PANTHER" id="PTHR11733">
    <property type="entry name" value="ZINC METALLOPROTEASE FAMILY M13 NEPRILYSIN-RELATED"/>
    <property type="match status" value="1"/>
</dbReference>
<reference evidence="1 2" key="1">
    <citation type="submission" date="2011-02" db="EMBL/GenBank/DDBJ databases">
        <title>The Genome Sequence of Sphaeroforma arctica JP610.</title>
        <authorList>
            <consortium name="The Broad Institute Genome Sequencing Platform"/>
            <person name="Russ C."/>
            <person name="Cuomo C."/>
            <person name="Young S.K."/>
            <person name="Zeng Q."/>
            <person name="Gargeya S."/>
            <person name="Alvarado L."/>
            <person name="Berlin A."/>
            <person name="Chapman S.B."/>
            <person name="Chen Z."/>
            <person name="Freedman E."/>
            <person name="Gellesch M."/>
            <person name="Goldberg J."/>
            <person name="Griggs A."/>
            <person name="Gujja S."/>
            <person name="Heilman E."/>
            <person name="Heiman D."/>
            <person name="Howarth C."/>
            <person name="Mehta T."/>
            <person name="Neiman D."/>
            <person name="Pearson M."/>
            <person name="Roberts A."/>
            <person name="Saif S."/>
            <person name="Shea T."/>
            <person name="Shenoy N."/>
            <person name="Sisk P."/>
            <person name="Stolte C."/>
            <person name="Sykes S."/>
            <person name="White J."/>
            <person name="Yandava C."/>
            <person name="Burger G."/>
            <person name="Gray M.W."/>
            <person name="Holland P.W.H."/>
            <person name="King N."/>
            <person name="Lang F.B.F."/>
            <person name="Roger A.J."/>
            <person name="Ruiz-Trillo I."/>
            <person name="Haas B."/>
            <person name="Nusbaum C."/>
            <person name="Birren B."/>
        </authorList>
    </citation>
    <scope>NUCLEOTIDE SEQUENCE [LARGE SCALE GENOMIC DNA]</scope>
    <source>
        <strain evidence="1 2">JP610</strain>
    </source>
</reference>
<dbReference type="Proteomes" id="UP000054560">
    <property type="component" value="Unassembled WGS sequence"/>
</dbReference>
<proteinExistence type="predicted"/>
<sequence>MGIKIGYPDQYIDYSTFTPKPDDTFLSIVRQIFEFEHIHDWLKCNNPTDRDCWGMPPQMVNAMYSAQANEISFPAAILQGAAFNPDRDICVNY</sequence>
<evidence type="ECO:0000313" key="2">
    <source>
        <dbReference type="Proteomes" id="UP000054560"/>
    </source>
</evidence>
<dbReference type="PANTHER" id="PTHR11733:SF167">
    <property type="entry name" value="FI17812P1-RELATED"/>
    <property type="match status" value="1"/>
</dbReference>
<dbReference type="GO" id="GO:0016485">
    <property type="term" value="P:protein processing"/>
    <property type="evidence" value="ECO:0007669"/>
    <property type="project" value="TreeGrafter"/>
</dbReference>
<dbReference type="InterPro" id="IPR042089">
    <property type="entry name" value="Peptidase_M13_dom_2"/>
</dbReference>
<organism evidence="1 2">
    <name type="scientific">Sphaeroforma arctica JP610</name>
    <dbReference type="NCBI Taxonomy" id="667725"/>
    <lineage>
        <taxon>Eukaryota</taxon>
        <taxon>Ichthyosporea</taxon>
        <taxon>Ichthyophonida</taxon>
        <taxon>Sphaeroforma</taxon>
    </lineage>
</organism>
<dbReference type="RefSeq" id="XP_014144912.1">
    <property type="nucleotide sequence ID" value="XM_014289437.1"/>
</dbReference>
<dbReference type="EMBL" id="KQ249714">
    <property type="protein sequence ID" value="KNC71010.1"/>
    <property type="molecule type" value="Genomic_DNA"/>
</dbReference>
<gene>
    <name evidence="1" type="ORF">SARC_16455</name>
</gene>
<dbReference type="PROSITE" id="PS51885">
    <property type="entry name" value="NEPRILYSIN"/>
    <property type="match status" value="1"/>
</dbReference>
<dbReference type="SUPFAM" id="SSF55486">
    <property type="entry name" value="Metalloproteases ('zincins'), catalytic domain"/>
    <property type="match status" value="1"/>
</dbReference>
<dbReference type="GO" id="GO:0005886">
    <property type="term" value="C:plasma membrane"/>
    <property type="evidence" value="ECO:0007669"/>
    <property type="project" value="TreeGrafter"/>
</dbReference>
<dbReference type="InterPro" id="IPR000718">
    <property type="entry name" value="Peptidase_M13"/>
</dbReference>
<dbReference type="OrthoDB" id="6475849at2759"/>
<dbReference type="Gene3D" id="3.40.390.10">
    <property type="entry name" value="Collagenase (Catalytic Domain)"/>
    <property type="match status" value="1"/>
</dbReference>
<name>A0A0L0F2R0_9EUKA</name>
<keyword evidence="2" id="KW-1185">Reference proteome</keyword>
<evidence type="ECO:0000313" key="1">
    <source>
        <dbReference type="EMBL" id="KNC71010.1"/>
    </source>
</evidence>
<dbReference type="InterPro" id="IPR024079">
    <property type="entry name" value="MetalloPept_cat_dom_sf"/>
</dbReference>
<dbReference type="STRING" id="667725.A0A0L0F2R0"/>
<feature type="non-terminal residue" evidence="1">
    <location>
        <position position="93"/>
    </location>
</feature>
<dbReference type="AlphaFoldDB" id="A0A0L0F2R0"/>
<dbReference type="Gene3D" id="1.10.1380.10">
    <property type="entry name" value="Neutral endopeptidase , domain2"/>
    <property type="match status" value="1"/>
</dbReference>
<protein>
    <submittedName>
        <fullName evidence="1">Uncharacterized protein</fullName>
    </submittedName>
</protein>
<accession>A0A0L0F2R0</accession>
<dbReference type="GO" id="GO:0004222">
    <property type="term" value="F:metalloendopeptidase activity"/>
    <property type="evidence" value="ECO:0007669"/>
    <property type="project" value="InterPro"/>
</dbReference>
<dbReference type="GeneID" id="25916959"/>